<keyword evidence="2" id="KW-1185">Reference proteome</keyword>
<dbReference type="SUPFAM" id="SSF55144">
    <property type="entry name" value="LigT-like"/>
    <property type="match status" value="1"/>
</dbReference>
<protein>
    <recommendedName>
        <fullName evidence="3">2'-5' RNA ligase</fullName>
    </recommendedName>
</protein>
<reference evidence="1 2" key="1">
    <citation type="journal article" date="2012" name="J. Bacteriol.">
        <title>Complete genome sequence of strain 1860, a crenarchaeon of the genus pyrobaculum able to grow with various electron acceptors.</title>
        <authorList>
            <person name="Mardanov A.V."/>
            <person name="Gumerov V.M."/>
            <person name="Slobodkina G.B."/>
            <person name="Beletsky A.V."/>
            <person name="Bonch-Osmolovskaya E.A."/>
            <person name="Ravin N.V."/>
            <person name="Skryabin K.G."/>
        </authorList>
    </citation>
    <scope>NUCLEOTIDE SEQUENCE [LARGE SCALE GENOMIC DNA]</scope>
    <source>
        <strain evidence="1 2">1860</strain>
    </source>
</reference>
<dbReference type="Pfam" id="PF13563">
    <property type="entry name" value="2_5_RNA_ligase2"/>
    <property type="match status" value="1"/>
</dbReference>
<dbReference type="BioCyc" id="PSP1104324:GJSN-587-MONOMER"/>
<dbReference type="eggNOG" id="arCOG01737">
    <property type="taxonomic scope" value="Archaea"/>
</dbReference>
<evidence type="ECO:0000313" key="1">
    <source>
        <dbReference type="EMBL" id="AET32049.1"/>
    </source>
</evidence>
<organism evidence="1 2">
    <name type="scientific">Pyrobaculum ferrireducens</name>
    <dbReference type="NCBI Taxonomy" id="1104324"/>
    <lineage>
        <taxon>Archaea</taxon>
        <taxon>Thermoproteota</taxon>
        <taxon>Thermoprotei</taxon>
        <taxon>Thermoproteales</taxon>
        <taxon>Thermoproteaceae</taxon>
        <taxon>Pyrobaculum</taxon>
    </lineage>
</organism>
<dbReference type="HOGENOM" id="CLU_1691602_0_0_2"/>
<evidence type="ECO:0008006" key="3">
    <source>
        <dbReference type="Google" id="ProtNLM"/>
    </source>
</evidence>
<name>G7VHE6_9CREN</name>
<sequence length="155" mass="17369">MSYIYGVLPPIHPLRPFEGVVPVKPHITLVKLERPLRVEVRYRQFVASLGPVVLLPSQSRPRYIALRVEPLGEFAALRTLLMASLGGVVRERYAEFKPHLTLYSVRVKRPSPDDVRPAVEEAARYVGTAFEVKAVHLIDTTGGAYMPVYTLVLHG</sequence>
<dbReference type="STRING" id="1104324.P186_0597"/>
<dbReference type="KEGG" id="pyr:P186_0597"/>
<dbReference type="EMBL" id="CP003098">
    <property type="protein sequence ID" value="AET32049.1"/>
    <property type="molecule type" value="Genomic_DNA"/>
</dbReference>
<gene>
    <name evidence="1" type="ORF">P186_0597</name>
</gene>
<dbReference type="GeneID" id="11594863"/>
<dbReference type="InterPro" id="IPR009097">
    <property type="entry name" value="Cyclic_Pdiesterase"/>
</dbReference>
<proteinExistence type="predicted"/>
<evidence type="ECO:0000313" key="2">
    <source>
        <dbReference type="Proteomes" id="UP000005867"/>
    </source>
</evidence>
<dbReference type="Gene3D" id="3.90.1140.10">
    <property type="entry name" value="Cyclic phosphodiesterase"/>
    <property type="match status" value="1"/>
</dbReference>
<dbReference type="Proteomes" id="UP000005867">
    <property type="component" value="Chromosome"/>
</dbReference>
<dbReference type="OrthoDB" id="27256at2157"/>
<dbReference type="AlphaFoldDB" id="G7VHE6"/>
<accession>G7VHE6</accession>
<dbReference type="RefSeq" id="WP_014287877.1">
    <property type="nucleotide sequence ID" value="NC_016645.1"/>
</dbReference>